<dbReference type="STRING" id="943830.A4A58_15850"/>
<keyword evidence="6" id="KW-1185">Reference proteome</keyword>
<dbReference type="InterPro" id="IPR000914">
    <property type="entry name" value="SBP_5_dom"/>
</dbReference>
<dbReference type="PIRSF" id="PIRSF002741">
    <property type="entry name" value="MppA"/>
    <property type="match status" value="1"/>
</dbReference>
<evidence type="ECO:0000259" key="4">
    <source>
        <dbReference type="Pfam" id="PF00496"/>
    </source>
</evidence>
<dbReference type="Proteomes" id="UP000076574">
    <property type="component" value="Unassembled WGS sequence"/>
</dbReference>
<evidence type="ECO:0000313" key="5">
    <source>
        <dbReference type="EMBL" id="KZD21244.1"/>
    </source>
</evidence>
<dbReference type="AlphaFoldDB" id="A0A161QMF0"/>
<evidence type="ECO:0000256" key="1">
    <source>
        <dbReference type="ARBA" id="ARBA00004418"/>
    </source>
</evidence>
<dbReference type="CDD" id="cd08496">
    <property type="entry name" value="PBP2_NikA_DppA_OppA_like_9"/>
    <property type="match status" value="1"/>
</dbReference>
<sequence length="517" mass="56801">MKTIDLGKQTLRRRDILALMGGAAVTGALGLPAWAQEAKKGGVLKVAAPANPSSLDPATGGAGSDHSILWTMYDTLVEWDYETLKPKPGMAKWAFPDPKTMVLDITTGIKFHDGTPMDAEAVKFNLERNRTDQRSNVKPDLSSVDAVEVTGPLQVTLKLKNPDTALPAILSDRAGMMVSPSNIKALGNETDRKPVGAGPWKFVRWNDNEIIVVARHDQYWRQGRPYLDGIEFNIIPENATALRSVVAGQNDMAFQLPARLKPVIERAKNLETVTSPTLYCIQLYLNYARSPLDNVKVRQAINFALDRDAFVKAALNGLGEPARMTLPSSHWAFNKDVAGMYPNNPERAKQLLAEAGYKDGLELTIGGYMDQDSVRRGEVIQDQLGKAGIRLKFTRGTIAEISAQFFATEKKFDLLVSAWTGRPDPSMTYGLSFDKGAYYNAGRSGEPELSKLIQESRVSEDLAKRAEVFAKIQKFTVENALSAPLAFQFELDALSAKVKGFKPNLLGKPKFENISLG</sequence>
<dbReference type="SUPFAM" id="SSF53850">
    <property type="entry name" value="Periplasmic binding protein-like II"/>
    <property type="match status" value="1"/>
</dbReference>
<comment type="subcellular location">
    <subcellularLocation>
        <location evidence="1">Periplasm</location>
    </subcellularLocation>
</comment>
<organism evidence="5 6">
    <name type="scientific">Tardiphaga robiniae</name>
    <dbReference type="NCBI Taxonomy" id="943830"/>
    <lineage>
        <taxon>Bacteria</taxon>
        <taxon>Pseudomonadati</taxon>
        <taxon>Pseudomonadota</taxon>
        <taxon>Alphaproteobacteria</taxon>
        <taxon>Hyphomicrobiales</taxon>
        <taxon>Nitrobacteraceae</taxon>
        <taxon>Tardiphaga</taxon>
    </lineage>
</organism>
<evidence type="ECO:0000256" key="2">
    <source>
        <dbReference type="ARBA" id="ARBA00005695"/>
    </source>
</evidence>
<dbReference type="PANTHER" id="PTHR30290:SF38">
    <property type="entry name" value="D,D-DIPEPTIDE-BINDING PERIPLASMIC PROTEIN DDPA-RELATED"/>
    <property type="match status" value="1"/>
</dbReference>
<dbReference type="Gene3D" id="3.40.190.10">
    <property type="entry name" value="Periplasmic binding protein-like II"/>
    <property type="match status" value="1"/>
</dbReference>
<accession>A0A161QMF0</accession>
<dbReference type="GO" id="GO:0015833">
    <property type="term" value="P:peptide transport"/>
    <property type="evidence" value="ECO:0007669"/>
    <property type="project" value="TreeGrafter"/>
</dbReference>
<dbReference type="PROSITE" id="PS51318">
    <property type="entry name" value="TAT"/>
    <property type="match status" value="1"/>
</dbReference>
<dbReference type="PANTHER" id="PTHR30290">
    <property type="entry name" value="PERIPLASMIC BINDING COMPONENT OF ABC TRANSPORTER"/>
    <property type="match status" value="1"/>
</dbReference>
<proteinExistence type="inferred from homology"/>
<dbReference type="GO" id="GO:0030288">
    <property type="term" value="C:outer membrane-bounded periplasmic space"/>
    <property type="evidence" value="ECO:0007669"/>
    <property type="project" value="UniProtKB-ARBA"/>
</dbReference>
<dbReference type="OrthoDB" id="9803988at2"/>
<dbReference type="EMBL" id="LVYV01000053">
    <property type="protein sequence ID" value="KZD21244.1"/>
    <property type="molecule type" value="Genomic_DNA"/>
</dbReference>
<dbReference type="InterPro" id="IPR006311">
    <property type="entry name" value="TAT_signal"/>
</dbReference>
<evidence type="ECO:0000256" key="3">
    <source>
        <dbReference type="ARBA" id="ARBA00022729"/>
    </source>
</evidence>
<dbReference type="GO" id="GO:1904680">
    <property type="term" value="F:peptide transmembrane transporter activity"/>
    <property type="evidence" value="ECO:0007669"/>
    <property type="project" value="TreeGrafter"/>
</dbReference>
<dbReference type="Gene3D" id="3.90.76.10">
    <property type="entry name" value="Dipeptide-binding Protein, Domain 1"/>
    <property type="match status" value="1"/>
</dbReference>
<dbReference type="Gene3D" id="3.10.105.10">
    <property type="entry name" value="Dipeptide-binding Protein, Domain 3"/>
    <property type="match status" value="1"/>
</dbReference>
<comment type="caution">
    <text evidence="5">The sequence shown here is derived from an EMBL/GenBank/DDBJ whole genome shotgun (WGS) entry which is preliminary data.</text>
</comment>
<protein>
    <submittedName>
        <fullName evidence="5">Peptide ABC transporter</fullName>
    </submittedName>
</protein>
<reference evidence="5 6" key="1">
    <citation type="submission" date="2016-03" db="EMBL/GenBank/DDBJ databases">
        <title>Microsymbionts genomes from the relict species Vavilovia formosa (Stev.) Fed.</title>
        <authorList>
            <person name="Kopat V."/>
            <person name="Chirak E."/>
            <person name="Kimeklis A."/>
            <person name="Andronov E."/>
        </authorList>
    </citation>
    <scope>NUCLEOTIDE SEQUENCE [LARGE SCALE GENOMIC DNA]</scope>
    <source>
        <strain evidence="5 6">Vaf07</strain>
    </source>
</reference>
<dbReference type="Pfam" id="PF00496">
    <property type="entry name" value="SBP_bac_5"/>
    <property type="match status" value="1"/>
</dbReference>
<dbReference type="RefSeq" id="WP_068737347.1">
    <property type="nucleotide sequence ID" value="NZ_LVYV01000053.1"/>
</dbReference>
<gene>
    <name evidence="5" type="ORF">A4A58_15850</name>
</gene>
<dbReference type="InterPro" id="IPR039424">
    <property type="entry name" value="SBP_5"/>
</dbReference>
<dbReference type="GO" id="GO:0043190">
    <property type="term" value="C:ATP-binding cassette (ABC) transporter complex"/>
    <property type="evidence" value="ECO:0007669"/>
    <property type="project" value="InterPro"/>
</dbReference>
<comment type="similarity">
    <text evidence="2">Belongs to the bacterial solute-binding protein 5 family.</text>
</comment>
<feature type="domain" description="Solute-binding protein family 5" evidence="4">
    <location>
        <begin position="86"/>
        <end position="434"/>
    </location>
</feature>
<dbReference type="InterPro" id="IPR030678">
    <property type="entry name" value="Peptide/Ni-bd"/>
</dbReference>
<name>A0A161QMF0_9BRAD</name>
<evidence type="ECO:0000313" key="6">
    <source>
        <dbReference type="Proteomes" id="UP000076574"/>
    </source>
</evidence>
<keyword evidence="3" id="KW-0732">Signal</keyword>